<dbReference type="PANTHER" id="PTHR11926">
    <property type="entry name" value="GLUCOSYL/GLUCURONOSYL TRANSFERASES"/>
    <property type="match status" value="1"/>
</dbReference>
<gene>
    <name evidence="7" type="ORF">SAY87_018440</name>
</gene>
<dbReference type="EMBL" id="JAXIOK010000002">
    <property type="protein sequence ID" value="KAK4778253.1"/>
    <property type="molecule type" value="Genomic_DNA"/>
</dbReference>
<dbReference type="InterPro" id="IPR058980">
    <property type="entry name" value="Glyco_transf_N"/>
</dbReference>
<evidence type="ECO:0000259" key="6">
    <source>
        <dbReference type="Pfam" id="PF26168"/>
    </source>
</evidence>
<accession>A0AAN7L8G7</accession>
<dbReference type="CDD" id="cd03784">
    <property type="entry name" value="GT1_Gtf-like"/>
    <property type="match status" value="1"/>
</dbReference>
<keyword evidence="3 4" id="KW-0808">Transferase</keyword>
<evidence type="ECO:0000313" key="7">
    <source>
        <dbReference type="EMBL" id="KAK4778253.1"/>
    </source>
</evidence>
<evidence type="ECO:0000256" key="3">
    <source>
        <dbReference type="ARBA" id="ARBA00022679"/>
    </source>
</evidence>
<dbReference type="Pfam" id="PF00201">
    <property type="entry name" value="UDPGT"/>
    <property type="match status" value="1"/>
</dbReference>
<feature type="domain" description="Glycosyltransferase N-terminal" evidence="6">
    <location>
        <begin position="14"/>
        <end position="159"/>
    </location>
</feature>
<reference evidence="7 8" key="1">
    <citation type="journal article" date="2023" name="Hortic Res">
        <title>Pangenome of water caltrop reveals structural variations and asymmetric subgenome divergence after allopolyploidization.</title>
        <authorList>
            <person name="Zhang X."/>
            <person name="Chen Y."/>
            <person name="Wang L."/>
            <person name="Yuan Y."/>
            <person name="Fang M."/>
            <person name="Shi L."/>
            <person name="Lu R."/>
            <person name="Comes H.P."/>
            <person name="Ma Y."/>
            <person name="Chen Y."/>
            <person name="Huang G."/>
            <person name="Zhou Y."/>
            <person name="Zheng Z."/>
            <person name="Qiu Y."/>
        </authorList>
    </citation>
    <scope>NUCLEOTIDE SEQUENCE [LARGE SCALE GENOMIC DNA]</scope>
    <source>
        <tissue evidence="7">Roots</tissue>
    </source>
</reference>
<protein>
    <recommendedName>
        <fullName evidence="5">Glycosyltransferase</fullName>
        <ecNumber evidence="5">2.4.1.-</ecNumber>
    </recommendedName>
</protein>
<dbReference type="Pfam" id="PF26168">
    <property type="entry name" value="Glyco_transf_N"/>
    <property type="match status" value="1"/>
</dbReference>
<dbReference type="GO" id="GO:0080043">
    <property type="term" value="F:quercetin 3-O-glucosyltransferase activity"/>
    <property type="evidence" value="ECO:0007669"/>
    <property type="project" value="TreeGrafter"/>
</dbReference>
<name>A0AAN7L8G7_9MYRT</name>
<evidence type="ECO:0000256" key="1">
    <source>
        <dbReference type="ARBA" id="ARBA00009995"/>
    </source>
</evidence>
<dbReference type="InterPro" id="IPR002213">
    <property type="entry name" value="UDP_glucos_trans"/>
</dbReference>
<evidence type="ECO:0000313" key="8">
    <source>
        <dbReference type="Proteomes" id="UP001345219"/>
    </source>
</evidence>
<organism evidence="7 8">
    <name type="scientific">Trapa incisa</name>
    <dbReference type="NCBI Taxonomy" id="236973"/>
    <lineage>
        <taxon>Eukaryota</taxon>
        <taxon>Viridiplantae</taxon>
        <taxon>Streptophyta</taxon>
        <taxon>Embryophyta</taxon>
        <taxon>Tracheophyta</taxon>
        <taxon>Spermatophyta</taxon>
        <taxon>Magnoliopsida</taxon>
        <taxon>eudicotyledons</taxon>
        <taxon>Gunneridae</taxon>
        <taxon>Pentapetalae</taxon>
        <taxon>rosids</taxon>
        <taxon>malvids</taxon>
        <taxon>Myrtales</taxon>
        <taxon>Lythraceae</taxon>
        <taxon>Trapa</taxon>
    </lineage>
</organism>
<dbReference type="PROSITE" id="PS00375">
    <property type="entry name" value="UDPGT"/>
    <property type="match status" value="1"/>
</dbReference>
<keyword evidence="8" id="KW-1185">Reference proteome</keyword>
<dbReference type="FunFam" id="3.40.50.2000:FF:000027">
    <property type="entry name" value="Glycosyltransferase"/>
    <property type="match status" value="1"/>
</dbReference>
<dbReference type="PANTHER" id="PTHR11926:SF774">
    <property type="entry name" value="UDP-GLYCOSYLTRANSFERASE 85A1-RELATED"/>
    <property type="match status" value="1"/>
</dbReference>
<dbReference type="SUPFAM" id="SSF53756">
    <property type="entry name" value="UDP-Glycosyltransferase/glycogen phosphorylase"/>
    <property type="match status" value="1"/>
</dbReference>
<dbReference type="InterPro" id="IPR035595">
    <property type="entry name" value="UDP_glycos_trans_CS"/>
</dbReference>
<evidence type="ECO:0000256" key="5">
    <source>
        <dbReference type="RuleBase" id="RU362057"/>
    </source>
</evidence>
<proteinExistence type="inferred from homology"/>
<keyword evidence="2 4" id="KW-0328">Glycosyltransferase</keyword>
<dbReference type="GO" id="GO:0080044">
    <property type="term" value="F:quercetin 7-O-glucosyltransferase activity"/>
    <property type="evidence" value="ECO:0007669"/>
    <property type="project" value="TreeGrafter"/>
</dbReference>
<comment type="caution">
    <text evidence="7">The sequence shown here is derived from an EMBL/GenBank/DDBJ whole genome shotgun (WGS) entry which is preliminary data.</text>
</comment>
<sequence>MSCEVQAAKRPHAVCVPCPPQGHLNAMLQLAKLLHWKGFHVSFVIIESEHNRMVTARGDPSFLDGLPSDFQLVTFIPDVFPSPPNHDIQALGEFYRNHTRGPFADLISSLNQRAAIDVDFPAVSIIVSDSLMTFSTIPAGEKFGIPVVNFWPFSASVTMCFMQLSELMARGLDVDDPSSDCYLDTIVDWIPGINHMRLRDFPCFLRNAGSVDDLVLDLYADSIKISDRAVATVIHTFEALEQEVLNAFSLTLSKPVYAIGPLPLALELIPEEDYPTKNIKCSLWEENSQCLQWLDSKESNSVLYINFGSIATLTPQQVTEFAMGIANSGHPFLWIIRPTLVAGEAAVLPPDFVEKTKGRGFTAGWCPQENVLNHRSIGGFLTHCGWNSTMESLSAGVPMLCWPFFADQHTNCWIISTNCGIGLEIDHDVKRDEVTSLVKELMEGVNGKEVKERALEWNKRARESVDQGGSSWRGFERLLREMLSK</sequence>
<dbReference type="EC" id="2.4.1.-" evidence="5"/>
<dbReference type="Gene3D" id="3.40.50.2000">
    <property type="entry name" value="Glycogen Phosphorylase B"/>
    <property type="match status" value="2"/>
</dbReference>
<dbReference type="AlphaFoldDB" id="A0AAN7L8G7"/>
<evidence type="ECO:0000256" key="2">
    <source>
        <dbReference type="ARBA" id="ARBA00022676"/>
    </source>
</evidence>
<evidence type="ECO:0000256" key="4">
    <source>
        <dbReference type="RuleBase" id="RU003718"/>
    </source>
</evidence>
<dbReference type="Proteomes" id="UP001345219">
    <property type="component" value="Chromosome 14"/>
</dbReference>
<comment type="similarity">
    <text evidence="1 4">Belongs to the UDP-glycosyltransferase family.</text>
</comment>